<dbReference type="InterPro" id="IPR052985">
    <property type="entry name" value="CoA-trans_III_biosynth/detox"/>
</dbReference>
<evidence type="ECO:0000256" key="1">
    <source>
        <dbReference type="ARBA" id="ARBA00008383"/>
    </source>
</evidence>
<comment type="similarity">
    <text evidence="1">Belongs to the CoA-transferase III family.</text>
</comment>
<protein>
    <recommendedName>
        <fullName evidence="4">CoA-transferase family III</fullName>
    </recommendedName>
</protein>
<dbReference type="InterPro" id="IPR023606">
    <property type="entry name" value="CoA-Trfase_III_dom_1_sf"/>
</dbReference>
<dbReference type="PANTHER" id="PTHR48229:SF1">
    <property type="entry name" value="ALPHA METHYLACYL-COA RACEMASE-RELATED"/>
    <property type="match status" value="1"/>
</dbReference>
<proteinExistence type="inferred from homology"/>
<dbReference type="SUPFAM" id="SSF89796">
    <property type="entry name" value="CoA-transferase family III (CaiB/BaiF)"/>
    <property type="match status" value="2"/>
</dbReference>
<dbReference type="EMBL" id="KV453856">
    <property type="protein sequence ID" value="ODV84550.1"/>
    <property type="molecule type" value="Genomic_DNA"/>
</dbReference>
<evidence type="ECO:0000313" key="3">
    <source>
        <dbReference type="Proteomes" id="UP000094801"/>
    </source>
</evidence>
<evidence type="ECO:0008006" key="4">
    <source>
        <dbReference type="Google" id="ProtNLM"/>
    </source>
</evidence>
<dbReference type="Gene3D" id="3.40.50.10540">
    <property type="entry name" value="Crotonobetainyl-coa:carnitine coa-transferase, domain 1"/>
    <property type="match status" value="1"/>
</dbReference>
<dbReference type="GO" id="GO:0003824">
    <property type="term" value="F:catalytic activity"/>
    <property type="evidence" value="ECO:0007669"/>
    <property type="project" value="InterPro"/>
</dbReference>
<evidence type="ECO:0000313" key="2">
    <source>
        <dbReference type="EMBL" id="ODV84550.1"/>
    </source>
</evidence>
<reference evidence="3" key="1">
    <citation type="submission" date="2016-04" db="EMBL/GenBank/DDBJ databases">
        <title>Comparative genomics of biotechnologically important yeasts.</title>
        <authorList>
            <consortium name="DOE Joint Genome Institute"/>
            <person name="Riley R."/>
            <person name="Haridas S."/>
            <person name="Wolfe K.H."/>
            <person name="Lopes M.R."/>
            <person name="Hittinger C.T."/>
            <person name="Goker M."/>
            <person name="Salamov A."/>
            <person name="Wisecaver J."/>
            <person name="Long T.M."/>
            <person name="Aerts A.L."/>
            <person name="Barry K."/>
            <person name="Choi C."/>
            <person name="Clum A."/>
            <person name="Coughlan A.Y."/>
            <person name="Deshpande S."/>
            <person name="Douglass A.P."/>
            <person name="Hanson S.J."/>
            <person name="Klenk H.-P."/>
            <person name="Labutti K."/>
            <person name="Lapidus A."/>
            <person name="Lindquist E."/>
            <person name="Lipzen A."/>
            <person name="Meier-Kolthoff J.P."/>
            <person name="Ohm R.A."/>
            <person name="Otillar R.P."/>
            <person name="Pangilinan J."/>
            <person name="Peng Y."/>
            <person name="Rokas A."/>
            <person name="Rosa C.A."/>
            <person name="Scheuner C."/>
            <person name="Sibirny A.A."/>
            <person name="Slot J.C."/>
            <person name="Stielow J.B."/>
            <person name="Sun H."/>
            <person name="Kurtzman C.P."/>
            <person name="Blackwell M."/>
            <person name="Grigoriev I.V."/>
            <person name="Jeffries T.W."/>
        </authorList>
    </citation>
    <scope>NUCLEOTIDE SEQUENCE [LARGE SCALE GENOMIC DNA]</scope>
    <source>
        <strain evidence="3">NRRL YB-2248</strain>
    </source>
</reference>
<accession>A0A1E4SYI9</accession>
<organism evidence="2 3">
    <name type="scientific">[Candida] arabinofermentans NRRL YB-2248</name>
    <dbReference type="NCBI Taxonomy" id="983967"/>
    <lineage>
        <taxon>Eukaryota</taxon>
        <taxon>Fungi</taxon>
        <taxon>Dikarya</taxon>
        <taxon>Ascomycota</taxon>
        <taxon>Saccharomycotina</taxon>
        <taxon>Pichiomycetes</taxon>
        <taxon>Pichiales</taxon>
        <taxon>Pichiaceae</taxon>
        <taxon>Ogataea</taxon>
        <taxon>Ogataea/Candida clade</taxon>
    </lineage>
</organism>
<keyword evidence="3" id="KW-1185">Reference proteome</keyword>
<gene>
    <name evidence="2" type="ORF">CANARDRAFT_29086</name>
</gene>
<dbReference type="AlphaFoldDB" id="A0A1E4SYI9"/>
<sequence length="565" mass="64182">MTIPGYSQIKETKRILLKLLKDPKLNLPNEISSLSASDLDGLIKYTNEQPDQIVLPCRLKECEVASALKSIEALYSQLITNQRFPEFASKSNIVTLDLQHCLMFLFMAYLASVDDMTKLDKKVIKRLRDTDLNKAQSITYRRMSANLYKTKDERYYHIHGSLDATTTLNMIGLPGFDDSLTDYDEVVKVIQAAVAKFNCDDLEKLNVENRQAGVECIKYNQFLKSEQGKITEEKPFWEVDILEAETPPAEYSPIDTKVEKRPQILKGIKVLELCRIIAGPTIGRILAEYGAEVLKVTDSEHLPDVPFFQVDGNMGKHCCDLNLKNSEDRLVFEELLKDADIVLDGYRLGAIEKLGYGPQVLKELAIKRGKGYIYASENCFGYEGPYSGRPGWQQIADCYSGVAWIQGTNLIPENNEPMIPPFPMSDYGTGCMVAIAVLDAVYQRAKKGGSYWCKSSLVQYDSLLIKQGLYPDDIWEQIKSRQSPDVFKLRYYDSVDKISSTCLRSMKAFKPDLFDGDLKYMDEWQSEGFGGMVKVLKPVVHLDLTRNEFNCTSRPNGFDKPEWWM</sequence>
<dbReference type="Proteomes" id="UP000094801">
    <property type="component" value="Unassembled WGS sequence"/>
</dbReference>
<dbReference type="Pfam" id="PF02515">
    <property type="entry name" value="CoA_transf_3"/>
    <property type="match status" value="1"/>
</dbReference>
<dbReference type="PANTHER" id="PTHR48229">
    <property type="entry name" value="CAIB/BAIF FAMILY ENZYME (AFU_ORTHOLOGUE AFUA_1G05360)-RELATED"/>
    <property type="match status" value="1"/>
</dbReference>
<dbReference type="OrthoDB" id="5863171at2759"/>
<dbReference type="STRING" id="983967.A0A1E4SYI9"/>
<dbReference type="InterPro" id="IPR003673">
    <property type="entry name" value="CoA-Trfase_fam_III"/>
</dbReference>
<name>A0A1E4SYI9_9ASCO</name>